<feature type="transmembrane region" description="Helical" evidence="1">
    <location>
        <begin position="61"/>
        <end position="81"/>
    </location>
</feature>
<evidence type="ECO:0000313" key="3">
    <source>
        <dbReference type="Proteomes" id="UP001290101"/>
    </source>
</evidence>
<dbReference type="Proteomes" id="UP001290101">
    <property type="component" value="Unassembled WGS sequence"/>
</dbReference>
<feature type="transmembrane region" description="Helical" evidence="1">
    <location>
        <begin position="152"/>
        <end position="170"/>
    </location>
</feature>
<dbReference type="EMBL" id="JAXOTQ010000015">
    <property type="protein sequence ID" value="MDZ5490566.1"/>
    <property type="molecule type" value="Genomic_DNA"/>
</dbReference>
<keyword evidence="1" id="KW-0812">Transmembrane</keyword>
<proteinExistence type="predicted"/>
<sequence>MTTFEIFFDLVFVFALTRIMALIGQPPTPVAMAQGLLLLVLLWFAWSSYAWLGNQTRADVGLVRAGILVAMAALFVAALVMPRAWSSGPGLDGPLLLVLAYVLLRAVYLLLYHWVAGGVPGLRARIRFFAMVSALGWVPLLLGALLAGAAHAVLWVAAFVIELGGQRLSYAWRGVWPLRSPSHFAERHGLVLIIALGESLVAAGAGAGSAVIAPPVLGVALVGLAVTVCLWWLYFDDTAPAAARALAAASGDRRARMAADAYSVTHLLLIMGVIYVALGIEQVLAHVAEQDGGGRRSGGGTLSWSASVALYGGATVYLAGRLLFRRLTEQAVQPAQVAAAVAALLLLPLGRALPPPAALGVLAALLVAAAVGERLARAR</sequence>
<dbReference type="PANTHER" id="PTHR36840">
    <property type="entry name" value="BLL5714 PROTEIN"/>
    <property type="match status" value="1"/>
</dbReference>
<feature type="transmembrane region" description="Helical" evidence="1">
    <location>
        <begin position="128"/>
        <end position="146"/>
    </location>
</feature>
<comment type="caution">
    <text evidence="2">The sequence shown here is derived from an EMBL/GenBank/DDBJ whole genome shotgun (WGS) entry which is preliminary data.</text>
</comment>
<name>A0ABU5JDD7_9ACTN</name>
<dbReference type="PANTHER" id="PTHR36840:SF1">
    <property type="entry name" value="BLL5714 PROTEIN"/>
    <property type="match status" value="1"/>
</dbReference>
<feature type="transmembrane region" description="Helical" evidence="1">
    <location>
        <begin position="261"/>
        <end position="284"/>
    </location>
</feature>
<feature type="transmembrane region" description="Helical" evidence="1">
    <location>
        <begin position="31"/>
        <end position="52"/>
    </location>
</feature>
<protein>
    <submittedName>
        <fullName evidence="2">Low temperature requirement protein A</fullName>
    </submittedName>
</protein>
<reference evidence="2 3" key="1">
    <citation type="submission" date="2023-12" db="EMBL/GenBank/DDBJ databases">
        <title>Micromonospora sp. nov., isolated from Atacama Desert.</title>
        <authorList>
            <person name="Carro L."/>
            <person name="Golinska P."/>
            <person name="Klenk H.-P."/>
            <person name="Goodfellow M."/>
        </authorList>
    </citation>
    <scope>NUCLEOTIDE SEQUENCE [LARGE SCALE GENOMIC DNA]</scope>
    <source>
        <strain evidence="2 3">4G53</strain>
    </source>
</reference>
<keyword evidence="1" id="KW-0472">Membrane</keyword>
<dbReference type="Pfam" id="PF06772">
    <property type="entry name" value="LtrA"/>
    <property type="match status" value="1"/>
</dbReference>
<feature type="transmembrane region" description="Helical" evidence="1">
    <location>
        <begin position="93"/>
        <end position="116"/>
    </location>
</feature>
<gene>
    <name evidence="2" type="ORF">U2F25_13980</name>
</gene>
<organism evidence="2 3">
    <name type="scientific">Micromonospora sicca</name>
    <dbReference type="NCBI Taxonomy" id="2202420"/>
    <lineage>
        <taxon>Bacteria</taxon>
        <taxon>Bacillati</taxon>
        <taxon>Actinomycetota</taxon>
        <taxon>Actinomycetes</taxon>
        <taxon>Micromonosporales</taxon>
        <taxon>Micromonosporaceae</taxon>
        <taxon>Micromonospora</taxon>
    </lineage>
</organism>
<feature type="transmembrane region" description="Helical" evidence="1">
    <location>
        <begin position="216"/>
        <end position="235"/>
    </location>
</feature>
<dbReference type="InterPro" id="IPR010640">
    <property type="entry name" value="Low_temperature_requirement_A"/>
</dbReference>
<evidence type="ECO:0000313" key="2">
    <source>
        <dbReference type="EMBL" id="MDZ5490566.1"/>
    </source>
</evidence>
<feature type="transmembrane region" description="Helical" evidence="1">
    <location>
        <begin position="7"/>
        <end position="25"/>
    </location>
</feature>
<feature type="transmembrane region" description="Helical" evidence="1">
    <location>
        <begin position="331"/>
        <end position="350"/>
    </location>
</feature>
<evidence type="ECO:0000256" key="1">
    <source>
        <dbReference type="SAM" id="Phobius"/>
    </source>
</evidence>
<feature type="transmembrane region" description="Helical" evidence="1">
    <location>
        <begin position="304"/>
        <end position="324"/>
    </location>
</feature>
<keyword evidence="1" id="KW-1133">Transmembrane helix</keyword>
<accession>A0ABU5JDD7</accession>
<keyword evidence="3" id="KW-1185">Reference proteome</keyword>
<dbReference type="RefSeq" id="WP_322440679.1">
    <property type="nucleotide sequence ID" value="NZ_JAXOTQ010000015.1"/>
</dbReference>
<feature type="transmembrane region" description="Helical" evidence="1">
    <location>
        <begin position="190"/>
        <end position="210"/>
    </location>
</feature>
<feature type="transmembrane region" description="Helical" evidence="1">
    <location>
        <begin position="356"/>
        <end position="376"/>
    </location>
</feature>